<dbReference type="Proteomes" id="UP001241377">
    <property type="component" value="Unassembled WGS sequence"/>
</dbReference>
<evidence type="ECO:0000313" key="2">
    <source>
        <dbReference type="Proteomes" id="UP001241377"/>
    </source>
</evidence>
<gene>
    <name evidence="1" type="ORF">QFC19_008057</name>
</gene>
<accession>A0ACC2V425</accession>
<sequence>MRKQLVPDEAPMSSKKRKRLDTYIAKKLKQEEMQESLRIIAANALATSSPQQPSSSLQGSSKLSTLGIKSTKTLGQFPLNPLSAIELAERREDLTVRKAMKGIPGGATGKKGRRARKGAYENMDTVGEDEEDESDAADASAADEEPVKEDERSAKKRRKAERNGIVEMASDNEPGVDSRKGKAQVKLPKAQSAYQAKFKAHPYIWEIQNPRSTPKGSSNNRSDASAQSSDFDSSDSENDHVEDKAKAPSKSPKQATPEIADVVEPTLQTIAQPGAQAATSATNSTPAIGAVGSALRRGANGEVLGPRIVERKPKIKTVRMTGQERRLLRKRQAMIDAAEEHGFDGDDSEAESHSDEDLEDGDDEDDEDDDDDDDDDEEEEEEEGEEEGEEASDDGTDDSEGSTTGNPNGPHSEGRASKFKQWALKETGVSLAPDLLALNKTMQEAASQAGPEPAHPKAGPLGGRYSIPSTSLLSRGPATTSDGVHGAEPPSNTVRPKISRRPSVTESRQGLPVVAEEQPVMEAILLNPVVIICGETGSGKTTQVPQMLYEAGFGMAGSDNPGMIAVTQPRRVAAVSLSIRVASELNLPPNSRVVAHQIRYSSTTSKETAIKFMTDGVILRELAADFLLRRYSVVVVDEAHERGVNTDVLIGVLSRVAKLREKMWRERKDGVKPLRIVIMSATLRVSDFAANPTLFATPPPIIEIAARQHPVTIHFNRRTPNDYVTEAYKKVVKIHARLPPGGVLVFMTGQGEISALCRKLAKRFGRKAIEERKKAKASSSQEALGSGRDDAARAWEDGESETTSFSGKSVAVVDAALEVEDLDIGYGDDLAGDVDDGQDAEETNPDPDALDSDDEDDEDAKLGIDKEESEGKHDSTTNKQQLKVFKPPPEGSRLVIVATNVAETSLTIPGIKYVVDAGRVKERQYDPSTGVQSFQVAWVSKASAAQRAGRAGRTGPGHCYRLYSSAMFENHFEAFSKPEILRMPIEGIMLTMKSMNIDAVVNFPFPTPPDRQGLKKAETLLTHLGALERATKTILVKGVEQSGTVGGKITDLGKAMSTFPVTPRFAKMLVIGQQHGCLPYIIAIVSALSVGDPFLREEALGLQPEDEAEQNRELEEEIPELSHIKSADLQAKEERKAKRRAFYKSQQRYMALGNGSSDLFKLVALLGAYDYEGSNPNFCGNNFVRAKAIKEIQQLRLQITSIAATQMPNAKLDPAAKLKPPTDTQLKVIRQILCAGFIDQVAIRKDLTTKSSATGGKFENTKGIPYKALGVPEDVFVHPSSGLSGGAPPDFVVFGEVVRTSKVWIKSEHMAPKVIWKIQLTTLFARSAITKINPAWLATLGKSMCTFSRPLEMPSTAVQAKSSAVVPGKKSVGKTNVESRDAYVTPHFGDLGVDLPVMKVTQRLEKGRWVTDI</sequence>
<organism evidence="1 2">
    <name type="scientific">Naganishia cerealis</name>
    <dbReference type="NCBI Taxonomy" id="610337"/>
    <lineage>
        <taxon>Eukaryota</taxon>
        <taxon>Fungi</taxon>
        <taxon>Dikarya</taxon>
        <taxon>Basidiomycota</taxon>
        <taxon>Agaricomycotina</taxon>
        <taxon>Tremellomycetes</taxon>
        <taxon>Filobasidiales</taxon>
        <taxon>Filobasidiaceae</taxon>
        <taxon>Naganishia</taxon>
    </lineage>
</organism>
<keyword evidence="2" id="KW-1185">Reference proteome</keyword>
<dbReference type="EMBL" id="JASBWR010000115">
    <property type="protein sequence ID" value="KAJ9094105.1"/>
    <property type="molecule type" value="Genomic_DNA"/>
</dbReference>
<evidence type="ECO:0000313" key="1">
    <source>
        <dbReference type="EMBL" id="KAJ9094105.1"/>
    </source>
</evidence>
<protein>
    <submittedName>
        <fullName evidence="1">Uncharacterized protein</fullName>
    </submittedName>
</protein>
<name>A0ACC2V425_9TREE</name>
<comment type="caution">
    <text evidence="1">The sequence shown here is derived from an EMBL/GenBank/DDBJ whole genome shotgun (WGS) entry which is preliminary data.</text>
</comment>
<reference evidence="1" key="1">
    <citation type="submission" date="2023-04" db="EMBL/GenBank/DDBJ databases">
        <title>Draft Genome sequencing of Naganishia species isolated from polar environments using Oxford Nanopore Technology.</title>
        <authorList>
            <person name="Leo P."/>
            <person name="Venkateswaran K."/>
        </authorList>
    </citation>
    <scope>NUCLEOTIDE SEQUENCE</scope>
    <source>
        <strain evidence="1">MNA-CCFEE 5261</strain>
    </source>
</reference>
<proteinExistence type="predicted"/>